<dbReference type="Proteomes" id="UP001569200">
    <property type="component" value="Unassembled WGS sequence"/>
</dbReference>
<feature type="transmembrane region" description="Helical" evidence="1">
    <location>
        <begin position="41"/>
        <end position="60"/>
    </location>
</feature>
<reference evidence="2 3" key="1">
    <citation type="submission" date="2024-06" db="EMBL/GenBank/DDBJ databases">
        <authorList>
            <person name="Steensen K."/>
            <person name="Seneca J."/>
            <person name="Bartlau N."/>
            <person name="Yu A.X."/>
            <person name="Polz M.F."/>
        </authorList>
    </citation>
    <scope>NUCLEOTIDE SEQUENCE [LARGE SCALE GENOMIC DNA]</scope>
    <source>
        <strain evidence="2 3">1F145</strain>
    </source>
</reference>
<protein>
    <submittedName>
        <fullName evidence="2">SLATT domain-containing protein</fullName>
    </submittedName>
</protein>
<keyword evidence="1" id="KW-0812">Transmembrane</keyword>
<evidence type="ECO:0000256" key="1">
    <source>
        <dbReference type="SAM" id="Phobius"/>
    </source>
</evidence>
<keyword evidence="1" id="KW-1133">Transmembrane helix</keyword>
<dbReference type="EMBL" id="JBGOOW010000021">
    <property type="protein sequence ID" value="MEZ8182341.1"/>
    <property type="molecule type" value="Genomic_DNA"/>
</dbReference>
<evidence type="ECO:0000313" key="3">
    <source>
        <dbReference type="Proteomes" id="UP001569200"/>
    </source>
</evidence>
<comment type="caution">
    <text evidence="2">The sequence shown here is derived from an EMBL/GenBank/DDBJ whole genome shotgun (WGS) entry which is preliminary data.</text>
</comment>
<feature type="transmembrane region" description="Helical" evidence="1">
    <location>
        <begin position="80"/>
        <end position="100"/>
    </location>
</feature>
<keyword evidence="3" id="KW-1185">Reference proteome</keyword>
<proteinExistence type="predicted"/>
<organism evidence="2 3">
    <name type="scientific">Vibrio splendidus</name>
    <dbReference type="NCBI Taxonomy" id="29497"/>
    <lineage>
        <taxon>Bacteria</taxon>
        <taxon>Pseudomonadati</taxon>
        <taxon>Pseudomonadota</taxon>
        <taxon>Gammaproteobacteria</taxon>
        <taxon>Vibrionales</taxon>
        <taxon>Vibrionaceae</taxon>
        <taxon>Vibrio</taxon>
    </lineage>
</organism>
<sequence>MAFDKNHFEKVNQEVMRHLEDTEVSKLAHWSAAAVYKRRQMFFIGLPATFLSILLTWLLSSDFQSLAENSSKLKAISEHIPVFMGLVISLLSGLGTFLNFNELSIKHRTTAENLHSLWRDCKNWDTDFPDESSCEKAVSAAQQYRKRLNDINRDAPQIPKWAWKSVKAQRQEGSVKYQFEKK</sequence>
<dbReference type="NCBIfam" id="NF033632">
    <property type="entry name" value="SLATT_4"/>
    <property type="match status" value="1"/>
</dbReference>
<dbReference type="RefSeq" id="WP_371691081.1">
    <property type="nucleotide sequence ID" value="NZ_JBGONW010000027.1"/>
</dbReference>
<evidence type="ECO:0000313" key="2">
    <source>
        <dbReference type="EMBL" id="MEZ8182341.1"/>
    </source>
</evidence>
<accession>A0ABV4LV87</accession>
<gene>
    <name evidence="2" type="ORF">ACED33_16765</name>
</gene>
<keyword evidence="1" id="KW-0472">Membrane</keyword>
<name>A0ABV4LV87_VIBSP</name>